<evidence type="ECO:0000313" key="2">
    <source>
        <dbReference type="EMBL" id="TDE94011.1"/>
    </source>
</evidence>
<reference evidence="2 3" key="1">
    <citation type="submission" date="2019-03" db="EMBL/GenBank/DDBJ databases">
        <title>Genomic features of bacteria from cold environments.</title>
        <authorList>
            <person name="Shen L."/>
        </authorList>
    </citation>
    <scope>NUCLEOTIDE SEQUENCE [LARGE SCALE GENOMIC DNA]</scope>
    <source>
        <strain evidence="3">T3246-1</strain>
    </source>
</reference>
<proteinExistence type="predicted"/>
<protein>
    <submittedName>
        <fullName evidence="2">Uncharacterized protein</fullName>
    </submittedName>
</protein>
<keyword evidence="3" id="KW-1185">Reference proteome</keyword>
<feature type="transmembrane region" description="Helical" evidence="1">
    <location>
        <begin position="125"/>
        <end position="149"/>
    </location>
</feature>
<sequence length="212" mass="21926">MATTTRTVAAPTTVTMPLLFPVAMIVAPILLMASTFAFLSVGGGINDGIVGGVLTVWAVMAFVLAFVGCARILESRMPKGAQLLAFGAAAVGAGGAGFGISAIYVQLLREDHAIDGVAAVDAHPFAILALLPWGWFMPLTCILVGALLWRARLLPWWHGVLFILAGALFVTGRPAQIGAIAVATDVVFLAAFVGLGLRTLAARSAAGRTERS</sequence>
<comment type="caution">
    <text evidence="2">The sequence shown here is derived from an EMBL/GenBank/DDBJ whole genome shotgun (WGS) entry which is preliminary data.</text>
</comment>
<organism evidence="2 3">
    <name type="scientific">Occultella glacieicola</name>
    <dbReference type="NCBI Taxonomy" id="2518684"/>
    <lineage>
        <taxon>Bacteria</taxon>
        <taxon>Bacillati</taxon>
        <taxon>Actinomycetota</taxon>
        <taxon>Actinomycetes</taxon>
        <taxon>Micrococcales</taxon>
        <taxon>Ruaniaceae</taxon>
        <taxon>Occultella</taxon>
    </lineage>
</organism>
<dbReference type="Proteomes" id="UP000504882">
    <property type="component" value="Unassembled WGS sequence"/>
</dbReference>
<accession>A0ABY2E6S4</accession>
<evidence type="ECO:0000313" key="3">
    <source>
        <dbReference type="Proteomes" id="UP000504882"/>
    </source>
</evidence>
<feature type="transmembrane region" description="Helical" evidence="1">
    <location>
        <begin position="83"/>
        <end position="105"/>
    </location>
</feature>
<dbReference type="EMBL" id="SMNA01000005">
    <property type="protein sequence ID" value="TDE94011.1"/>
    <property type="molecule type" value="Genomic_DNA"/>
</dbReference>
<keyword evidence="1" id="KW-0812">Transmembrane</keyword>
<name>A0ABY2E6S4_9MICO</name>
<feature type="transmembrane region" description="Helical" evidence="1">
    <location>
        <begin position="48"/>
        <end position="71"/>
    </location>
</feature>
<feature type="transmembrane region" description="Helical" evidence="1">
    <location>
        <begin position="18"/>
        <end position="42"/>
    </location>
</feature>
<dbReference type="RefSeq" id="WP_133107737.1">
    <property type="nucleotide sequence ID" value="NZ_SMNA01000005.1"/>
</dbReference>
<keyword evidence="1" id="KW-0472">Membrane</keyword>
<feature type="transmembrane region" description="Helical" evidence="1">
    <location>
        <begin position="178"/>
        <end position="201"/>
    </location>
</feature>
<gene>
    <name evidence="2" type="ORF">EXU48_11155</name>
</gene>
<evidence type="ECO:0000256" key="1">
    <source>
        <dbReference type="SAM" id="Phobius"/>
    </source>
</evidence>
<feature type="transmembrane region" description="Helical" evidence="1">
    <location>
        <begin position="156"/>
        <end position="172"/>
    </location>
</feature>
<keyword evidence="1" id="KW-1133">Transmembrane helix</keyword>